<feature type="region of interest" description="Disordered" evidence="1">
    <location>
        <begin position="57"/>
        <end position="97"/>
    </location>
</feature>
<evidence type="ECO:0000313" key="2">
    <source>
        <dbReference type="EMBL" id="CAA9551736.1"/>
    </source>
</evidence>
<sequence length="97" mass="11123">MLAQEYEQAGGGYLGEKTEAQEHLEEWTEEEWTTIDGKPAERGEEMARYLPKEAWEQLTPAQRRATDRKKRAASKEGEQFVPNTGPAREARKEATKE</sequence>
<name>A0A6J4UK73_9BACT</name>
<feature type="compositionally biased region" description="Basic and acidic residues" evidence="1">
    <location>
        <begin position="88"/>
        <end position="97"/>
    </location>
</feature>
<protein>
    <submittedName>
        <fullName evidence="2">Uncharacterized protein</fullName>
    </submittedName>
</protein>
<feature type="region of interest" description="Disordered" evidence="1">
    <location>
        <begin position="1"/>
        <end position="23"/>
    </location>
</feature>
<dbReference type="AlphaFoldDB" id="A0A6J4UK73"/>
<proteinExistence type="predicted"/>
<accession>A0A6J4UK73</accession>
<reference evidence="2" key="1">
    <citation type="submission" date="2020-02" db="EMBL/GenBank/DDBJ databases">
        <authorList>
            <person name="Meier V. D."/>
        </authorList>
    </citation>
    <scope>NUCLEOTIDE SEQUENCE</scope>
    <source>
        <strain evidence="2">AVDCRST_MAG88</strain>
    </source>
</reference>
<evidence type="ECO:0000256" key="1">
    <source>
        <dbReference type="SAM" id="MobiDB-lite"/>
    </source>
</evidence>
<dbReference type="EMBL" id="CADCWM010000288">
    <property type="protein sequence ID" value="CAA9551736.1"/>
    <property type="molecule type" value="Genomic_DNA"/>
</dbReference>
<organism evidence="2">
    <name type="scientific">uncultured Thermomicrobiales bacterium</name>
    <dbReference type="NCBI Taxonomy" id="1645740"/>
    <lineage>
        <taxon>Bacteria</taxon>
        <taxon>Pseudomonadati</taxon>
        <taxon>Thermomicrobiota</taxon>
        <taxon>Thermomicrobia</taxon>
        <taxon>Thermomicrobiales</taxon>
        <taxon>environmental samples</taxon>
    </lineage>
</organism>
<gene>
    <name evidence="2" type="ORF">AVDCRST_MAG88-828</name>
</gene>